<evidence type="ECO:0000313" key="3">
    <source>
        <dbReference type="EMBL" id="STY67489.1"/>
    </source>
</evidence>
<dbReference type="Proteomes" id="UP000254031">
    <property type="component" value="Unassembled WGS sequence"/>
</dbReference>
<dbReference type="Pfam" id="PF06381">
    <property type="entry name" value="Phage_portal_3"/>
    <property type="match status" value="1"/>
</dbReference>
<evidence type="ECO:0000313" key="6">
    <source>
        <dbReference type="Proteomes" id="UP000254031"/>
    </source>
</evidence>
<reference evidence="3 6" key="1">
    <citation type="submission" date="2018-06" db="EMBL/GenBank/DDBJ databases">
        <authorList>
            <consortium name="Pathogen Informatics"/>
            <person name="Doyle S."/>
        </authorList>
    </citation>
    <scope>NUCLEOTIDE SEQUENCE [LARGE SCALE GENOMIC DNA]</scope>
    <source>
        <strain evidence="3 6">NCTC9380</strain>
    </source>
</reference>
<evidence type="ECO:0000313" key="4">
    <source>
        <dbReference type="EMBL" id="TRB35340.1"/>
    </source>
</evidence>
<reference evidence="7 8" key="2">
    <citation type="journal article" date="2019" name="Vet. Microbiol.">
        <title>Genetic characterization of susceptible and multi-drug resistant Mannheimia haemolytica isolated from high-risk stocker calves prior to and after antimicrobial metaphylaxis.</title>
        <authorList>
            <person name="Snyder E.R."/>
            <person name="Alvarez-Narvaez S."/>
            <person name="Credille B.C."/>
        </authorList>
    </citation>
    <scope>NUCLEOTIDE SEQUENCE [LARGE SCALE GENOMIC DNA]</scope>
    <source>
        <strain evidence="5 7">UGA-R5-128-1</strain>
        <strain evidence="4 8">UGA-R7-163-1</strain>
    </source>
</reference>
<evidence type="ECO:0000259" key="2">
    <source>
        <dbReference type="Pfam" id="PF06381"/>
    </source>
</evidence>
<feature type="compositionally biased region" description="Acidic residues" evidence="1">
    <location>
        <begin position="440"/>
        <end position="449"/>
    </location>
</feature>
<sequence length="458" mass="50650">MSLEQDRLAFLAEALGLGNIKRRTLWKEFGYPNTLTFNHFLKAYKRNSIAFAAINRLLDGCWVDCPVIVEGEQKNESKQTTEWESKVERFMKRYWSAIKEADRRNLVGNYSALLLQVRDGQQWDQPILQGALSSIGEFGLVKLIPVWQSQLSVTEFQEDVTADNYGEPLMYQFSESAFGKKSVSRNIKVHASRVILLNEGGDFNSPHSGVPLLEAGYNKLVDLEKTSGGSAEGFLKNASRQLGIKLTKDVDLRQLEDSAKALGFSSFSDALNDKIKKINSGTDSALITHEGDASVLSVAPADPKPTWEISANEFAASVQIPFTILFGQQTGRLASDEDKTDWANRCNGRRNGFLTDVITQLLNRLWFIGVLPMPKNSDVTVSWSDLLAPSEKEKIANAQALASVATTSQSAFGFAAVTANEIRESLGFEPLPDNLIPPTIDDENEDQDENQATADSDK</sequence>
<dbReference type="InterPro" id="IPR024459">
    <property type="entry name" value="Acb1-like_N"/>
</dbReference>
<proteinExistence type="predicted"/>
<evidence type="ECO:0000313" key="5">
    <source>
        <dbReference type="EMBL" id="TRB72056.1"/>
    </source>
</evidence>
<dbReference type="RefSeq" id="WP_006251233.1">
    <property type="nucleotide sequence ID" value="NZ_CP017484.1"/>
</dbReference>
<accession>A0A249A176</accession>
<feature type="domain" description="Anti-CBASS protein Acb1-like N-terminal" evidence="2">
    <location>
        <begin position="41"/>
        <end position="404"/>
    </location>
</feature>
<feature type="region of interest" description="Disordered" evidence="1">
    <location>
        <begin position="428"/>
        <end position="458"/>
    </location>
</feature>
<name>A0A249A176_MANHA</name>
<protein>
    <submittedName>
        <fullName evidence="5">DUF1073 domain-containing protein</fullName>
    </submittedName>
    <submittedName>
        <fullName evidence="3">Phage-associated protein, HI1409 family</fullName>
    </submittedName>
</protein>
<dbReference type="EMBL" id="VAJI01000031">
    <property type="protein sequence ID" value="TRB35340.1"/>
    <property type="molecule type" value="Genomic_DNA"/>
</dbReference>
<gene>
    <name evidence="5" type="ORF">FEA53_12680</name>
    <name evidence="4" type="ORF">FEB89_11345</name>
    <name evidence="3" type="ORF">NCTC9380_02849</name>
</gene>
<dbReference type="Proteomes" id="UP000315164">
    <property type="component" value="Unassembled WGS sequence"/>
</dbReference>
<dbReference type="AlphaFoldDB" id="A0A249A176"/>
<organism evidence="5 7">
    <name type="scientific">Mannheimia haemolytica</name>
    <name type="common">Pasteurella haemolytica</name>
    <dbReference type="NCBI Taxonomy" id="75985"/>
    <lineage>
        <taxon>Bacteria</taxon>
        <taxon>Pseudomonadati</taxon>
        <taxon>Pseudomonadota</taxon>
        <taxon>Gammaproteobacteria</taxon>
        <taxon>Pasteurellales</taxon>
        <taxon>Pasteurellaceae</taxon>
        <taxon>Mannheimia</taxon>
    </lineage>
</organism>
<evidence type="ECO:0000313" key="7">
    <source>
        <dbReference type="Proteomes" id="UP000315164"/>
    </source>
</evidence>
<dbReference type="EMBL" id="UGPL01000006">
    <property type="protein sequence ID" value="STY67489.1"/>
    <property type="molecule type" value="Genomic_DNA"/>
</dbReference>
<dbReference type="EMBL" id="VAJB01000043">
    <property type="protein sequence ID" value="TRB72056.1"/>
    <property type="molecule type" value="Genomic_DNA"/>
</dbReference>
<dbReference type="OrthoDB" id="7440425at2"/>
<evidence type="ECO:0000313" key="8">
    <source>
        <dbReference type="Proteomes" id="UP000318394"/>
    </source>
</evidence>
<keyword evidence="8" id="KW-1185">Reference proteome</keyword>
<dbReference type="GeneID" id="67369140"/>
<evidence type="ECO:0000256" key="1">
    <source>
        <dbReference type="SAM" id="MobiDB-lite"/>
    </source>
</evidence>
<dbReference type="Proteomes" id="UP000318394">
    <property type="component" value="Unassembled WGS sequence"/>
</dbReference>